<dbReference type="Proteomes" id="UP000327118">
    <property type="component" value="Unassembled WGS sequence"/>
</dbReference>
<feature type="transmembrane region" description="Helical" evidence="1">
    <location>
        <begin position="16"/>
        <end position="35"/>
    </location>
</feature>
<evidence type="ECO:0000313" key="2">
    <source>
        <dbReference type="EMBL" id="KAE8354080.1"/>
    </source>
</evidence>
<sequence>MVSSHGPGPVAYGNNIFMGILYAVDADLICWGYILRSHGIRHLKEFPVLIV</sequence>
<accession>A0A5N6ZDD2</accession>
<evidence type="ECO:0000313" key="3">
    <source>
        <dbReference type="Proteomes" id="UP000327118"/>
    </source>
</evidence>
<keyword evidence="1" id="KW-1133">Transmembrane helix</keyword>
<proteinExistence type="predicted"/>
<keyword evidence="1" id="KW-0812">Transmembrane</keyword>
<gene>
    <name evidence="2" type="ORF">BDV28DRAFT_131840</name>
</gene>
<keyword evidence="1" id="KW-0472">Membrane</keyword>
<dbReference type="AlphaFoldDB" id="A0A5N6ZDD2"/>
<evidence type="ECO:0000256" key="1">
    <source>
        <dbReference type="SAM" id="Phobius"/>
    </source>
</evidence>
<reference evidence="3" key="1">
    <citation type="submission" date="2019-04" db="EMBL/GenBank/DDBJ databases">
        <title>Friends and foes A comparative genomics studyof 23 Aspergillus species from section Flavi.</title>
        <authorList>
            <consortium name="DOE Joint Genome Institute"/>
            <person name="Kjaerbolling I."/>
            <person name="Vesth T."/>
            <person name="Frisvad J.C."/>
            <person name="Nybo J.L."/>
            <person name="Theobald S."/>
            <person name="Kildgaard S."/>
            <person name="Isbrandt T."/>
            <person name="Kuo A."/>
            <person name="Sato A."/>
            <person name="Lyhne E.K."/>
            <person name="Kogle M.E."/>
            <person name="Wiebenga A."/>
            <person name="Kun R.S."/>
            <person name="Lubbers R.J."/>
            <person name="Makela M.R."/>
            <person name="Barry K."/>
            <person name="Chovatia M."/>
            <person name="Clum A."/>
            <person name="Daum C."/>
            <person name="Haridas S."/>
            <person name="He G."/>
            <person name="LaButti K."/>
            <person name="Lipzen A."/>
            <person name="Mondo S."/>
            <person name="Riley R."/>
            <person name="Salamov A."/>
            <person name="Simmons B.A."/>
            <person name="Magnuson J.K."/>
            <person name="Henrissat B."/>
            <person name="Mortensen U.H."/>
            <person name="Larsen T.O."/>
            <person name="Devries R.P."/>
            <person name="Grigoriev I.V."/>
            <person name="Machida M."/>
            <person name="Baker S.E."/>
            <person name="Andersen M.R."/>
        </authorList>
    </citation>
    <scope>NUCLEOTIDE SEQUENCE [LARGE SCALE GENOMIC DNA]</scope>
    <source>
        <strain evidence="3">CBS 553.77</strain>
    </source>
</reference>
<dbReference type="EMBL" id="ML739081">
    <property type="protein sequence ID" value="KAE8354080.1"/>
    <property type="molecule type" value="Genomic_DNA"/>
</dbReference>
<name>A0A5N6ZDD2_9EURO</name>
<keyword evidence="3" id="KW-1185">Reference proteome</keyword>
<organism evidence="2 3">
    <name type="scientific">Aspergillus coremiiformis</name>
    <dbReference type="NCBI Taxonomy" id="138285"/>
    <lineage>
        <taxon>Eukaryota</taxon>
        <taxon>Fungi</taxon>
        <taxon>Dikarya</taxon>
        <taxon>Ascomycota</taxon>
        <taxon>Pezizomycotina</taxon>
        <taxon>Eurotiomycetes</taxon>
        <taxon>Eurotiomycetidae</taxon>
        <taxon>Eurotiales</taxon>
        <taxon>Aspergillaceae</taxon>
        <taxon>Aspergillus</taxon>
        <taxon>Aspergillus subgen. Circumdati</taxon>
    </lineage>
</organism>
<protein>
    <submittedName>
        <fullName evidence="2">Uncharacterized protein</fullName>
    </submittedName>
</protein>